<dbReference type="Proteomes" id="UP000002601">
    <property type="component" value="Chromosome"/>
</dbReference>
<dbReference type="InterPro" id="IPR023000">
    <property type="entry name" value="Shikimate_kinase_CS"/>
</dbReference>
<dbReference type="HOGENOM" id="CLU_057607_4_3_7"/>
<keyword evidence="4 11" id="KW-0028">Amino-acid biosynthesis</keyword>
<dbReference type="GO" id="GO:0005829">
    <property type="term" value="C:cytosol"/>
    <property type="evidence" value="ECO:0007669"/>
    <property type="project" value="TreeGrafter"/>
</dbReference>
<feature type="binding site" evidence="11">
    <location>
        <position position="16"/>
    </location>
    <ligand>
        <name>Mg(2+)</name>
        <dbReference type="ChEBI" id="CHEBI:18420"/>
    </ligand>
</feature>
<keyword evidence="6 11" id="KW-0547">Nucleotide-binding</keyword>
<evidence type="ECO:0000256" key="5">
    <source>
        <dbReference type="ARBA" id="ARBA00022679"/>
    </source>
</evidence>
<dbReference type="STRING" id="526222.Desal_1055"/>
<dbReference type="GO" id="GO:0009073">
    <property type="term" value="P:aromatic amino acid family biosynthetic process"/>
    <property type="evidence" value="ECO:0007669"/>
    <property type="project" value="UniProtKB-KW"/>
</dbReference>
<comment type="subcellular location">
    <subcellularLocation>
        <location evidence="11">Cytoplasm</location>
    </subcellularLocation>
</comment>
<keyword evidence="9 11" id="KW-0057">Aromatic amino acid biosynthesis</keyword>
<keyword evidence="13" id="KW-1185">Reference proteome</keyword>
<evidence type="ECO:0000313" key="12">
    <source>
        <dbReference type="EMBL" id="ACS79119.1"/>
    </source>
</evidence>
<comment type="catalytic activity">
    <reaction evidence="10 11">
        <text>shikimate + ATP = 3-phosphoshikimate + ADP + H(+)</text>
        <dbReference type="Rhea" id="RHEA:13121"/>
        <dbReference type="ChEBI" id="CHEBI:15378"/>
        <dbReference type="ChEBI" id="CHEBI:30616"/>
        <dbReference type="ChEBI" id="CHEBI:36208"/>
        <dbReference type="ChEBI" id="CHEBI:145989"/>
        <dbReference type="ChEBI" id="CHEBI:456216"/>
        <dbReference type="EC" id="2.7.1.71"/>
    </reaction>
</comment>
<proteinExistence type="inferred from homology"/>
<dbReference type="PROSITE" id="PS01128">
    <property type="entry name" value="SHIKIMATE_KINASE"/>
    <property type="match status" value="1"/>
</dbReference>
<evidence type="ECO:0000256" key="3">
    <source>
        <dbReference type="ARBA" id="ARBA00022490"/>
    </source>
</evidence>
<keyword evidence="7 11" id="KW-0418">Kinase</keyword>
<feature type="binding site" evidence="11">
    <location>
        <position position="34"/>
    </location>
    <ligand>
        <name>substrate</name>
    </ligand>
</feature>
<dbReference type="RefSeq" id="WP_015850938.1">
    <property type="nucleotide sequence ID" value="NC_012881.1"/>
</dbReference>
<keyword evidence="11" id="KW-0479">Metal-binding</keyword>
<evidence type="ECO:0000256" key="1">
    <source>
        <dbReference type="ARBA" id="ARBA00004842"/>
    </source>
</evidence>
<dbReference type="InterPro" id="IPR027417">
    <property type="entry name" value="P-loop_NTPase"/>
</dbReference>
<dbReference type="GO" id="GO:0000287">
    <property type="term" value="F:magnesium ion binding"/>
    <property type="evidence" value="ECO:0007669"/>
    <property type="project" value="UniProtKB-UniRule"/>
</dbReference>
<dbReference type="GO" id="GO:0004765">
    <property type="term" value="F:shikimate kinase activity"/>
    <property type="evidence" value="ECO:0007669"/>
    <property type="project" value="UniProtKB-UniRule"/>
</dbReference>
<dbReference type="UniPathway" id="UPA00053">
    <property type="reaction ID" value="UER00088"/>
</dbReference>
<reference evidence="12 13" key="1">
    <citation type="submission" date="2009-06" db="EMBL/GenBank/DDBJ databases">
        <title>Complete sequence of Desulfovibrio salexigens DSM 2638.</title>
        <authorList>
            <consortium name="US DOE Joint Genome Institute"/>
            <person name="Lucas S."/>
            <person name="Copeland A."/>
            <person name="Lapidus A."/>
            <person name="Glavina del Rio T."/>
            <person name="Tice H."/>
            <person name="Bruce D."/>
            <person name="Goodwin L."/>
            <person name="Pitluck S."/>
            <person name="Munk A.C."/>
            <person name="Brettin T."/>
            <person name="Detter J.C."/>
            <person name="Han C."/>
            <person name="Tapia R."/>
            <person name="Larimer F."/>
            <person name="Land M."/>
            <person name="Hauser L."/>
            <person name="Kyrpides N."/>
            <person name="Anderson I."/>
            <person name="Wall J.D."/>
            <person name="Arkin A.P."/>
            <person name="Dehal P."/>
            <person name="Chivian D."/>
            <person name="Giles B."/>
            <person name="Hazen T.C."/>
        </authorList>
    </citation>
    <scope>NUCLEOTIDE SEQUENCE [LARGE SCALE GENOMIC DNA]</scope>
    <source>
        <strain evidence="13">ATCC 14822 / DSM 2638 / NCIMB 8403 / VKM B-1763</strain>
    </source>
</reference>
<feature type="binding site" evidence="11">
    <location>
        <position position="80"/>
    </location>
    <ligand>
        <name>substrate</name>
    </ligand>
</feature>
<evidence type="ECO:0000256" key="6">
    <source>
        <dbReference type="ARBA" id="ARBA00022741"/>
    </source>
</evidence>
<dbReference type="HAMAP" id="MF_00109">
    <property type="entry name" value="Shikimate_kinase"/>
    <property type="match status" value="1"/>
</dbReference>
<keyword evidence="8 11" id="KW-0067">ATP-binding</keyword>
<comment type="caution">
    <text evidence="11">Lacks conserved residue(s) required for the propagation of feature annotation.</text>
</comment>
<comment type="function">
    <text evidence="11">Catalyzes the specific phosphorylation of the 3-hydroxyl group of shikimic acid using ATP as a cosubstrate.</text>
</comment>
<dbReference type="GO" id="GO:0005524">
    <property type="term" value="F:ATP binding"/>
    <property type="evidence" value="ECO:0007669"/>
    <property type="project" value="UniProtKB-UniRule"/>
</dbReference>
<evidence type="ECO:0000256" key="7">
    <source>
        <dbReference type="ARBA" id="ARBA00022777"/>
    </source>
</evidence>
<dbReference type="PRINTS" id="PR01100">
    <property type="entry name" value="SHIKIMTKNASE"/>
</dbReference>
<evidence type="ECO:0000256" key="2">
    <source>
        <dbReference type="ARBA" id="ARBA00012154"/>
    </source>
</evidence>
<dbReference type="PANTHER" id="PTHR21087">
    <property type="entry name" value="SHIKIMATE KINASE"/>
    <property type="match status" value="1"/>
</dbReference>
<dbReference type="InterPro" id="IPR031322">
    <property type="entry name" value="Shikimate/glucono_kinase"/>
</dbReference>
<dbReference type="EC" id="2.7.1.71" evidence="2 11"/>
<comment type="similarity">
    <text evidence="11">Belongs to the shikimate kinase family.</text>
</comment>
<organism evidence="12 13">
    <name type="scientific">Maridesulfovibrio salexigens (strain ATCC 14822 / DSM 2638 / NCIMB 8403 / VKM B-1763)</name>
    <name type="common">Desulfovibrio salexigens</name>
    <dbReference type="NCBI Taxonomy" id="526222"/>
    <lineage>
        <taxon>Bacteria</taxon>
        <taxon>Pseudomonadati</taxon>
        <taxon>Thermodesulfobacteriota</taxon>
        <taxon>Desulfovibrionia</taxon>
        <taxon>Desulfovibrionales</taxon>
        <taxon>Desulfovibrionaceae</taxon>
        <taxon>Maridesulfovibrio</taxon>
    </lineage>
</organism>
<dbReference type="InterPro" id="IPR000623">
    <property type="entry name" value="Shikimate_kinase/TSH1"/>
</dbReference>
<dbReference type="Gene3D" id="3.40.50.300">
    <property type="entry name" value="P-loop containing nucleotide triphosphate hydrolases"/>
    <property type="match status" value="1"/>
</dbReference>
<feature type="binding site" evidence="11">
    <location>
        <begin position="12"/>
        <end position="17"/>
    </location>
    <ligand>
        <name>ATP</name>
        <dbReference type="ChEBI" id="CHEBI:30616"/>
    </ligand>
</feature>
<evidence type="ECO:0000256" key="4">
    <source>
        <dbReference type="ARBA" id="ARBA00022605"/>
    </source>
</evidence>
<feature type="binding site" evidence="11">
    <location>
        <position position="139"/>
    </location>
    <ligand>
        <name>substrate</name>
    </ligand>
</feature>
<dbReference type="KEGG" id="dsa:Desal_1055"/>
<evidence type="ECO:0000256" key="11">
    <source>
        <dbReference type="HAMAP-Rule" id="MF_00109"/>
    </source>
</evidence>
<sequence>MVSNIYLIGPRACGKTTVGKQLADKLRLEFFDSDEVLVRKAGCEIAQYVEQHGWDGFRDLEAEVLRELSVQQNAVISCGGGIVVREENRTLLGDNFTVYIKADVETLANRLLSDPNHDQRPSLTGKSIVDEIREVLDAREDLYSGCANLVADGSGSIEDVCSEILDSYQSFSKGEK</sequence>
<evidence type="ECO:0000313" key="13">
    <source>
        <dbReference type="Proteomes" id="UP000002601"/>
    </source>
</evidence>
<protein>
    <recommendedName>
        <fullName evidence="2 11">Shikimate kinase</fullName>
        <shortName evidence="11">SK</shortName>
        <ecNumber evidence="2 11">2.7.1.71</ecNumber>
    </recommendedName>
</protein>
<evidence type="ECO:0000256" key="9">
    <source>
        <dbReference type="ARBA" id="ARBA00023141"/>
    </source>
</evidence>
<feature type="binding site" evidence="11">
    <location>
        <position position="58"/>
    </location>
    <ligand>
        <name>substrate</name>
    </ligand>
</feature>
<dbReference type="GO" id="GO:0009423">
    <property type="term" value="P:chorismate biosynthetic process"/>
    <property type="evidence" value="ECO:0007669"/>
    <property type="project" value="UniProtKB-UniRule"/>
</dbReference>
<gene>
    <name evidence="11" type="primary">aroK</name>
    <name evidence="12" type="ordered locus">Desal_1055</name>
</gene>
<dbReference type="PANTHER" id="PTHR21087:SF21">
    <property type="entry name" value="SHIKIMATE KINASE 2"/>
    <property type="match status" value="1"/>
</dbReference>
<dbReference type="NCBIfam" id="NF002988">
    <property type="entry name" value="PRK03731.1"/>
    <property type="match status" value="1"/>
</dbReference>
<dbReference type="eggNOG" id="COG0703">
    <property type="taxonomic scope" value="Bacteria"/>
</dbReference>
<comment type="subunit">
    <text evidence="11">Monomer.</text>
</comment>
<keyword evidence="5 11" id="KW-0808">Transferase</keyword>
<evidence type="ECO:0000256" key="8">
    <source>
        <dbReference type="ARBA" id="ARBA00022840"/>
    </source>
</evidence>
<accession>C6C0I5</accession>
<comment type="pathway">
    <text evidence="1 11">Metabolic intermediate biosynthesis; chorismate biosynthesis; chorismate from D-erythrose 4-phosphate and phosphoenolpyruvate: step 5/7.</text>
</comment>
<dbReference type="SUPFAM" id="SSF52540">
    <property type="entry name" value="P-loop containing nucleoside triphosphate hydrolases"/>
    <property type="match status" value="1"/>
</dbReference>
<dbReference type="AlphaFoldDB" id="C6C0I5"/>
<feature type="binding site" evidence="11">
    <location>
        <position position="120"/>
    </location>
    <ligand>
        <name>ATP</name>
        <dbReference type="ChEBI" id="CHEBI:30616"/>
    </ligand>
</feature>
<comment type="cofactor">
    <cofactor evidence="11">
        <name>Mg(2+)</name>
        <dbReference type="ChEBI" id="CHEBI:18420"/>
    </cofactor>
    <text evidence="11">Binds 1 Mg(2+) ion per subunit.</text>
</comment>
<keyword evidence="3 11" id="KW-0963">Cytoplasm</keyword>
<dbReference type="Pfam" id="PF01202">
    <property type="entry name" value="SKI"/>
    <property type="match status" value="1"/>
</dbReference>
<dbReference type="CDD" id="cd00464">
    <property type="entry name" value="SK"/>
    <property type="match status" value="1"/>
</dbReference>
<keyword evidence="11" id="KW-0460">Magnesium</keyword>
<dbReference type="EMBL" id="CP001649">
    <property type="protein sequence ID" value="ACS79119.1"/>
    <property type="molecule type" value="Genomic_DNA"/>
</dbReference>
<name>C6C0I5_MARSD</name>
<evidence type="ECO:0000256" key="10">
    <source>
        <dbReference type="ARBA" id="ARBA00048567"/>
    </source>
</evidence>
<dbReference type="GO" id="GO:0008652">
    <property type="term" value="P:amino acid biosynthetic process"/>
    <property type="evidence" value="ECO:0007669"/>
    <property type="project" value="UniProtKB-KW"/>
</dbReference>
<dbReference type="OrthoDB" id="9800332at2"/>